<comment type="similarity">
    <text evidence="1 3">Belongs to the D-isomer specific 2-hydroxyacid dehydrogenase family.</text>
</comment>
<proteinExistence type="inferred from homology"/>
<dbReference type="GO" id="GO:0030267">
    <property type="term" value="F:glyoxylate reductase (NADPH) activity"/>
    <property type="evidence" value="ECO:0007669"/>
    <property type="project" value="TreeGrafter"/>
</dbReference>
<dbReference type="FunFam" id="3.40.50.720:FF:000462">
    <property type="entry name" value="Glyoxylate reductase (NADP+)"/>
    <property type="match status" value="1"/>
</dbReference>
<name>A0A7V3YHM6_9BACT</name>
<protein>
    <submittedName>
        <fullName evidence="6">D-glycerate dehydrogenase</fullName>
    </submittedName>
</protein>
<dbReference type="Pfam" id="PF02826">
    <property type="entry name" value="2-Hacid_dh_C"/>
    <property type="match status" value="1"/>
</dbReference>
<dbReference type="SUPFAM" id="SSF52283">
    <property type="entry name" value="Formate/glycerate dehydrogenase catalytic domain-like"/>
    <property type="match status" value="1"/>
</dbReference>
<evidence type="ECO:0000256" key="3">
    <source>
        <dbReference type="RuleBase" id="RU003719"/>
    </source>
</evidence>
<evidence type="ECO:0000313" key="6">
    <source>
        <dbReference type="EMBL" id="HGI31253.1"/>
    </source>
</evidence>
<dbReference type="InterPro" id="IPR029752">
    <property type="entry name" value="D-isomer_DH_CS1"/>
</dbReference>
<evidence type="ECO:0000256" key="1">
    <source>
        <dbReference type="ARBA" id="ARBA00005854"/>
    </source>
</evidence>
<dbReference type="Gene3D" id="3.40.50.720">
    <property type="entry name" value="NAD(P)-binding Rossmann-like Domain"/>
    <property type="match status" value="2"/>
</dbReference>
<dbReference type="NCBIfam" id="NF009714">
    <property type="entry name" value="PRK13243.1"/>
    <property type="match status" value="1"/>
</dbReference>
<reference evidence="6" key="1">
    <citation type="journal article" date="2020" name="mSystems">
        <title>Genome- and Community-Level Interaction Insights into Carbon Utilization and Element Cycling Functions of Hydrothermarchaeota in Hydrothermal Sediment.</title>
        <authorList>
            <person name="Zhou Z."/>
            <person name="Liu Y."/>
            <person name="Xu W."/>
            <person name="Pan J."/>
            <person name="Luo Z.H."/>
            <person name="Li M."/>
        </authorList>
    </citation>
    <scope>NUCLEOTIDE SEQUENCE [LARGE SCALE GENOMIC DNA]</scope>
    <source>
        <strain evidence="6">SpSt-747</strain>
    </source>
</reference>
<dbReference type="InterPro" id="IPR006139">
    <property type="entry name" value="D-isomer_2_OHA_DH_cat_dom"/>
</dbReference>
<dbReference type="EMBL" id="DTFV01000116">
    <property type="protein sequence ID" value="HGI31253.1"/>
    <property type="molecule type" value="Genomic_DNA"/>
</dbReference>
<dbReference type="GO" id="GO:0051287">
    <property type="term" value="F:NAD binding"/>
    <property type="evidence" value="ECO:0007669"/>
    <property type="project" value="InterPro"/>
</dbReference>
<dbReference type="PROSITE" id="PS00670">
    <property type="entry name" value="D_2_HYDROXYACID_DH_2"/>
    <property type="match status" value="1"/>
</dbReference>
<dbReference type="CDD" id="cd05301">
    <property type="entry name" value="GDH"/>
    <property type="match status" value="1"/>
</dbReference>
<dbReference type="InterPro" id="IPR006140">
    <property type="entry name" value="D-isomer_DH_NAD-bd"/>
</dbReference>
<dbReference type="Pfam" id="PF00389">
    <property type="entry name" value="2-Hacid_dh"/>
    <property type="match status" value="1"/>
</dbReference>
<dbReference type="PANTHER" id="PTHR10996:SF283">
    <property type="entry name" value="GLYOXYLATE_HYDROXYPYRUVATE REDUCTASE B"/>
    <property type="match status" value="1"/>
</dbReference>
<accession>A0A7V3YHM6</accession>
<dbReference type="AlphaFoldDB" id="A0A7V3YHM6"/>
<organism evidence="6">
    <name type="scientific">Candidatus Caldatribacterium californiense</name>
    <dbReference type="NCBI Taxonomy" id="1454726"/>
    <lineage>
        <taxon>Bacteria</taxon>
        <taxon>Pseudomonadati</taxon>
        <taxon>Atribacterota</taxon>
        <taxon>Atribacteria</taxon>
        <taxon>Atribacterales</taxon>
        <taxon>Candidatus Caldatribacteriaceae</taxon>
        <taxon>Candidatus Caldatribacterium</taxon>
    </lineage>
</organism>
<keyword evidence="2 3" id="KW-0560">Oxidoreductase</keyword>
<evidence type="ECO:0000256" key="2">
    <source>
        <dbReference type="ARBA" id="ARBA00023002"/>
    </source>
</evidence>
<feature type="domain" description="D-isomer specific 2-hydroxyacid dehydrogenase NAD-binding" evidence="5">
    <location>
        <begin position="113"/>
        <end position="290"/>
    </location>
</feature>
<dbReference type="InterPro" id="IPR036291">
    <property type="entry name" value="NAD(P)-bd_dom_sf"/>
</dbReference>
<dbReference type="PANTHER" id="PTHR10996">
    <property type="entry name" value="2-HYDROXYACID DEHYDROGENASE-RELATED"/>
    <property type="match status" value="1"/>
</dbReference>
<evidence type="ECO:0000259" key="5">
    <source>
        <dbReference type="Pfam" id="PF02826"/>
    </source>
</evidence>
<dbReference type="GO" id="GO:0016618">
    <property type="term" value="F:hydroxypyruvate reductase [NAD(P)H] activity"/>
    <property type="evidence" value="ECO:0007669"/>
    <property type="project" value="TreeGrafter"/>
</dbReference>
<dbReference type="SUPFAM" id="SSF51735">
    <property type="entry name" value="NAD(P)-binding Rossmann-fold domains"/>
    <property type="match status" value="1"/>
</dbReference>
<dbReference type="InterPro" id="IPR050223">
    <property type="entry name" value="D-isomer_2-hydroxyacid_DH"/>
</dbReference>
<gene>
    <name evidence="6" type="ORF">ENV30_08130</name>
</gene>
<dbReference type="InterPro" id="IPR029753">
    <property type="entry name" value="D-isomer_DH_CS"/>
</dbReference>
<feature type="domain" description="D-isomer specific 2-hydroxyacid dehydrogenase catalytic" evidence="4">
    <location>
        <begin position="7"/>
        <end position="322"/>
    </location>
</feature>
<comment type="caution">
    <text evidence="6">The sequence shown here is derived from an EMBL/GenBank/DDBJ whole genome shotgun (WGS) entry which is preliminary data.</text>
</comment>
<dbReference type="GO" id="GO:0005829">
    <property type="term" value="C:cytosol"/>
    <property type="evidence" value="ECO:0007669"/>
    <property type="project" value="TreeGrafter"/>
</dbReference>
<dbReference type="PROSITE" id="PS00065">
    <property type="entry name" value="D_2_HYDROXYACID_DH_1"/>
    <property type="match status" value="1"/>
</dbReference>
<evidence type="ECO:0000259" key="4">
    <source>
        <dbReference type="Pfam" id="PF00389"/>
    </source>
</evidence>
<sequence length="335" mass="37646">MVRRPTVFITRRIPEEGIRIVASFCEVEVSDFDGVLPRKMLLEKVRGKDGILCLLTDTIDREVMEAAGPKLKVIANYAVGYNNIDVEEATRRGIMVTNTPGVLTETTADLAWALMMSVARRIVEADRFVRAGKFRGWEPMLLLGTDVYGATLGIVGFGRIGQAMARRALGFDMTVLYYDLQRAPEEIEQKYRVRFTPLPELLQRADFVSLHVPLTKDTYHLIGERELRMMKREAYLINTARGPVVDEKALVRALREGWIRGAALDVFEREPEVEPELLELENVVLAPHIGSASYATRTRMAEIAAQNLVKALQGEIPPNLVNPEVLRGHAYRGLS</sequence>